<sequence length="380" mass="43427">MATEHDSAGFSLKDQLFNRERIEYLAGLFADADSRFDSGRFVRESMKGLSRLELKERIVHLAERLEKHLSPDFAVAAKQITDALPPPLDPQKTDDDFGDFIFAPLGEFVVRNGLEKKHVHRSLRTLKALTQRFSMEDAIRAFLNEHPERTLKELQKWSTDKHYHVRRLVSEGTRPRLPWSKRLVIEVTTPLPLLDPLHADPTRYVTRSVANHLNDLAKTHPGLVLETLHRWKKTAEQDENELRWMSKHALRTLVKQGSAEALGFLGFRPDPQIDVTGYKLERSKIRPGEAIELSFTISAGRDESLMVDYVVDFVKANGTTAPKVHKLKQLDLRKGQSKSIRKRHVLRANATTYTLYPGTHHVTLQINGKPFGTQSFELLP</sequence>
<evidence type="ECO:0000313" key="2">
    <source>
        <dbReference type="Proteomes" id="UP000319004"/>
    </source>
</evidence>
<dbReference type="RefSeq" id="WP_145389953.1">
    <property type="nucleotide sequence ID" value="NZ_CP037423.1"/>
</dbReference>
<dbReference type="Proteomes" id="UP000319004">
    <property type="component" value="Chromosome"/>
</dbReference>
<dbReference type="InterPro" id="IPR016024">
    <property type="entry name" value="ARM-type_fold"/>
</dbReference>
<dbReference type="EMBL" id="CP037423">
    <property type="protein sequence ID" value="QDV45686.1"/>
    <property type="molecule type" value="Genomic_DNA"/>
</dbReference>
<gene>
    <name evidence="1" type="ORF">Enr13x_55650</name>
</gene>
<dbReference type="Gene3D" id="1.25.40.290">
    <property type="entry name" value="ARM repeat domains"/>
    <property type="match status" value="1"/>
</dbReference>
<dbReference type="SUPFAM" id="SSF48371">
    <property type="entry name" value="ARM repeat"/>
    <property type="match status" value="1"/>
</dbReference>
<dbReference type="OrthoDB" id="9797162at2"/>
<dbReference type="AlphaFoldDB" id="A0A518HXU8"/>
<dbReference type="KEGG" id="snep:Enr13x_55650"/>
<organism evidence="1 2">
    <name type="scientific">Stieleria neptunia</name>
    <dbReference type="NCBI Taxonomy" id="2527979"/>
    <lineage>
        <taxon>Bacteria</taxon>
        <taxon>Pseudomonadati</taxon>
        <taxon>Planctomycetota</taxon>
        <taxon>Planctomycetia</taxon>
        <taxon>Pirellulales</taxon>
        <taxon>Pirellulaceae</taxon>
        <taxon>Stieleria</taxon>
    </lineage>
</organism>
<evidence type="ECO:0008006" key="3">
    <source>
        <dbReference type="Google" id="ProtNLM"/>
    </source>
</evidence>
<protein>
    <recommendedName>
        <fullName evidence="3">DNA alkylation repair enzyme</fullName>
    </recommendedName>
</protein>
<accession>A0A518HXU8</accession>
<evidence type="ECO:0000313" key="1">
    <source>
        <dbReference type="EMBL" id="QDV45686.1"/>
    </source>
</evidence>
<keyword evidence="2" id="KW-1185">Reference proteome</keyword>
<name>A0A518HXU8_9BACT</name>
<proteinExistence type="predicted"/>
<reference evidence="1 2" key="1">
    <citation type="submission" date="2019-03" db="EMBL/GenBank/DDBJ databases">
        <title>Deep-cultivation of Planctomycetes and their phenomic and genomic characterization uncovers novel biology.</title>
        <authorList>
            <person name="Wiegand S."/>
            <person name="Jogler M."/>
            <person name="Boedeker C."/>
            <person name="Pinto D."/>
            <person name="Vollmers J."/>
            <person name="Rivas-Marin E."/>
            <person name="Kohn T."/>
            <person name="Peeters S.H."/>
            <person name="Heuer A."/>
            <person name="Rast P."/>
            <person name="Oberbeckmann S."/>
            <person name="Bunk B."/>
            <person name="Jeske O."/>
            <person name="Meyerdierks A."/>
            <person name="Storesund J.E."/>
            <person name="Kallscheuer N."/>
            <person name="Luecker S."/>
            <person name="Lage O.M."/>
            <person name="Pohl T."/>
            <person name="Merkel B.J."/>
            <person name="Hornburger P."/>
            <person name="Mueller R.-W."/>
            <person name="Bruemmer F."/>
            <person name="Labrenz M."/>
            <person name="Spormann A.M."/>
            <person name="Op den Camp H."/>
            <person name="Overmann J."/>
            <person name="Amann R."/>
            <person name="Jetten M.S.M."/>
            <person name="Mascher T."/>
            <person name="Medema M.H."/>
            <person name="Devos D.P."/>
            <person name="Kaster A.-K."/>
            <person name="Ovreas L."/>
            <person name="Rohde M."/>
            <person name="Galperin M.Y."/>
            <person name="Jogler C."/>
        </authorList>
    </citation>
    <scope>NUCLEOTIDE SEQUENCE [LARGE SCALE GENOMIC DNA]</scope>
    <source>
        <strain evidence="1 2">Enr13</strain>
    </source>
</reference>